<gene>
    <name evidence="1" type="ORF">NCTC13043_00287</name>
</gene>
<dbReference type="Proteomes" id="UP000254235">
    <property type="component" value="Unassembled WGS sequence"/>
</dbReference>
<evidence type="ECO:0000313" key="2">
    <source>
        <dbReference type="Proteomes" id="UP000254235"/>
    </source>
</evidence>
<evidence type="ECO:0000313" key="1">
    <source>
        <dbReference type="EMBL" id="SUC11441.1"/>
    </source>
</evidence>
<dbReference type="OrthoDB" id="662456at2"/>
<reference evidence="1 2" key="1">
    <citation type="submission" date="2018-06" db="EMBL/GenBank/DDBJ databases">
        <authorList>
            <consortium name="Pathogen Informatics"/>
            <person name="Doyle S."/>
        </authorList>
    </citation>
    <scope>NUCLEOTIDE SEQUENCE [LARGE SCALE GENOMIC DNA]</scope>
    <source>
        <strain evidence="1 2">NCTC13043</strain>
    </source>
</reference>
<dbReference type="RefSeq" id="WP_115082774.1">
    <property type="nucleotide sequence ID" value="NZ_CAUUOQ010000032.1"/>
</dbReference>
<sequence>MKTIKTLVDYTKSKKKHQLEKKDYFYIEPIKDIEEYIRNEKSVAGIGLALDFISSWFHYNYIYSFLTTTDSATTDLSSLAKSTLLGIEANNWDFFLGKNHEKYHSAIPFQNAIKHLSQALLLGWDTLAINYGKLLINMLYGKQYKGWHAAYKHAWFMLEIFCKWQGIELDYSRLNYPEDMKVYAQALQYWDTNDNELLSKLVNELVDFHIAESDEYERKNHIPDFSSADYFIFPVEILLWLNIRERMNFAKYIPNNDLLKMSINNWQIQKVAIPVIEVLEKAKTKLLSEYPNTRFDL</sequence>
<dbReference type="EMBL" id="UGTP01000001">
    <property type="protein sequence ID" value="SUC11441.1"/>
    <property type="molecule type" value="Genomic_DNA"/>
</dbReference>
<name>A0A379EYG4_9BACT</name>
<dbReference type="GeneID" id="78570027"/>
<organism evidence="1 2">
    <name type="scientific">Prevotella pallens</name>
    <dbReference type="NCBI Taxonomy" id="60133"/>
    <lineage>
        <taxon>Bacteria</taxon>
        <taxon>Pseudomonadati</taxon>
        <taxon>Bacteroidota</taxon>
        <taxon>Bacteroidia</taxon>
        <taxon>Bacteroidales</taxon>
        <taxon>Prevotellaceae</taxon>
        <taxon>Prevotella</taxon>
    </lineage>
</organism>
<dbReference type="AlphaFoldDB" id="A0A379EYG4"/>
<protein>
    <submittedName>
        <fullName evidence="1">Uncharacterized protein</fullName>
    </submittedName>
</protein>
<accession>A0A379EYG4</accession>
<proteinExistence type="predicted"/>